<dbReference type="SMR" id="A2DPU5"/>
<reference evidence="1" key="2">
    <citation type="journal article" date="2007" name="Science">
        <title>Draft genome sequence of the sexually transmitted pathogen Trichomonas vaginalis.</title>
        <authorList>
            <person name="Carlton J.M."/>
            <person name="Hirt R.P."/>
            <person name="Silva J.C."/>
            <person name="Delcher A.L."/>
            <person name="Schatz M."/>
            <person name="Zhao Q."/>
            <person name="Wortman J.R."/>
            <person name="Bidwell S.L."/>
            <person name="Alsmark U.C.M."/>
            <person name="Besteiro S."/>
            <person name="Sicheritz-Ponten T."/>
            <person name="Noel C.J."/>
            <person name="Dacks J.B."/>
            <person name="Foster P.G."/>
            <person name="Simillion C."/>
            <person name="Van de Peer Y."/>
            <person name="Miranda-Saavedra D."/>
            <person name="Barton G.J."/>
            <person name="Westrop G.D."/>
            <person name="Mueller S."/>
            <person name="Dessi D."/>
            <person name="Fiori P.L."/>
            <person name="Ren Q."/>
            <person name="Paulsen I."/>
            <person name="Zhang H."/>
            <person name="Bastida-Corcuera F.D."/>
            <person name="Simoes-Barbosa A."/>
            <person name="Brown M.T."/>
            <person name="Hayes R.D."/>
            <person name="Mukherjee M."/>
            <person name="Okumura C.Y."/>
            <person name="Schneider R."/>
            <person name="Smith A.J."/>
            <person name="Vanacova S."/>
            <person name="Villalvazo M."/>
            <person name="Haas B.J."/>
            <person name="Pertea M."/>
            <person name="Feldblyum T.V."/>
            <person name="Utterback T.R."/>
            <person name="Shu C.L."/>
            <person name="Osoegawa K."/>
            <person name="de Jong P.J."/>
            <person name="Hrdy I."/>
            <person name="Horvathova L."/>
            <person name="Zubacova Z."/>
            <person name="Dolezal P."/>
            <person name="Malik S.B."/>
            <person name="Logsdon J.M. Jr."/>
            <person name="Henze K."/>
            <person name="Gupta A."/>
            <person name="Wang C.C."/>
            <person name="Dunne R.L."/>
            <person name="Upcroft J.A."/>
            <person name="Upcroft P."/>
            <person name="White O."/>
            <person name="Salzberg S.L."/>
            <person name="Tang P."/>
            <person name="Chiu C.-H."/>
            <person name="Lee Y.-S."/>
            <person name="Embley T.M."/>
            <person name="Coombs G.H."/>
            <person name="Mottram J.C."/>
            <person name="Tachezy J."/>
            <person name="Fraser-Liggett C.M."/>
            <person name="Johnson P.J."/>
        </authorList>
    </citation>
    <scope>NUCLEOTIDE SEQUENCE [LARGE SCALE GENOMIC DNA]</scope>
    <source>
        <strain evidence="1">G3</strain>
    </source>
</reference>
<dbReference type="VEuPathDB" id="TrichDB:TVAGG3_0552110"/>
<dbReference type="VEuPathDB" id="TrichDB:TVAG_453690"/>
<dbReference type="InParanoid" id="A2DPU5"/>
<protein>
    <submittedName>
        <fullName evidence="1">Uncharacterized protein</fullName>
    </submittedName>
</protein>
<dbReference type="AlphaFoldDB" id="A2DPU5"/>
<dbReference type="RefSeq" id="XP_001329676.1">
    <property type="nucleotide sequence ID" value="XM_001329641.1"/>
</dbReference>
<dbReference type="EMBL" id="DS113229">
    <property type="protein sequence ID" value="EAY17541.1"/>
    <property type="molecule type" value="Genomic_DNA"/>
</dbReference>
<organism evidence="1 2">
    <name type="scientific">Trichomonas vaginalis (strain ATCC PRA-98 / G3)</name>
    <dbReference type="NCBI Taxonomy" id="412133"/>
    <lineage>
        <taxon>Eukaryota</taxon>
        <taxon>Metamonada</taxon>
        <taxon>Parabasalia</taxon>
        <taxon>Trichomonadida</taxon>
        <taxon>Trichomonadidae</taxon>
        <taxon>Trichomonas</taxon>
    </lineage>
</organism>
<name>A2DPU5_TRIV3</name>
<dbReference type="Proteomes" id="UP000001542">
    <property type="component" value="Unassembled WGS sequence"/>
</dbReference>
<evidence type="ECO:0000313" key="1">
    <source>
        <dbReference type="EMBL" id="EAY17541.1"/>
    </source>
</evidence>
<dbReference type="KEGG" id="tva:4775558"/>
<proteinExistence type="predicted"/>
<reference evidence="1" key="1">
    <citation type="submission" date="2006-10" db="EMBL/GenBank/DDBJ databases">
        <authorList>
            <person name="Amadeo P."/>
            <person name="Zhao Q."/>
            <person name="Wortman J."/>
            <person name="Fraser-Liggett C."/>
            <person name="Carlton J."/>
        </authorList>
    </citation>
    <scope>NUCLEOTIDE SEQUENCE</scope>
    <source>
        <strain evidence="1">G3</strain>
    </source>
</reference>
<gene>
    <name evidence="1" type="ORF">TVAG_453690</name>
</gene>
<keyword evidence="2" id="KW-1185">Reference proteome</keyword>
<evidence type="ECO:0000313" key="2">
    <source>
        <dbReference type="Proteomes" id="UP000001542"/>
    </source>
</evidence>
<sequence length="942" mass="108641">MNEDLAQFIDQLVTRDDDITLFNALLADEALQAQIWTILPSIQDTFKKGKLLIILNRCIKNANLNGVIVPVIFQIQDLYFLPSYTNTIIELFSHCSDQIKCVNILGLTQSICQIKNPNKFPFQIELIRVLFERASLFNHNIPVSQLNMYDRIYSIVFHILELNNHPEVNHLIIKAICQFFTNFKKYFKDKLVDFLGYLPNLNTKLWNLFWDSIHDLQSLASEIFIPYLFSQLDNIKENPQRAFSILNAASSWIGDEPSLITDDQIEELIPIHLIVYNSIYGESSDEENFDSSLDIYSLIRVYTSRNPDRILSLMEFTTDQPERTRIWLILNLYLCALQNGTYNFIFYDVISPQAMITLYNAELENIVQYYDLIHLTLHFFEESRLFLYMMPMHSIAYAYEKTFQIIEALYQSETDVLSITQDLYEILICLCDSNIPTFLQTTSQYFDNIKFIEDSSFWRFLSNLIVHSKINETIAGELLGFLNQVIETDNNLIVNCFDVSVRVLQQVRFSPTATHFVRNIYSILNQNIDELSPDLIALFCNSLSFALENGLSLFEEEVINFDQIKENTKTMIDCETFANVNYARDNLEIRLMLKEFQDGNEEMKKLIEDKLESKINIDISEENISTLKEFKSFFKEDTNLFSLSPNFENGSYSYILYLYSKMCSYFIRHRNLVSSSAFLADACNLFNNTSPAECLSPQCALSFVVQASALETLLKTCNNDMEEFNRLVYKNKAKEEEEFVDESVLSSNNVPELIEMARSIAHHPLLAEIAANERFIFTEDITIEEPEVWNVSIIARAVIDGKDISLSPELLQYAMNKPWKAPCAALCISAVARDPSLFENPEEVVDSFCKEYPHKKANMMALDAFKLVLERQSNNERIVMSCVTAIARAFLLGSSINNRGGDFDDVVEYFESIPMKLKIAAFGNLSDEFPECCQWLIHSLSS</sequence>
<accession>A2DPU5</accession>